<dbReference type="RefSeq" id="WP_339548957.1">
    <property type="nucleotide sequence ID" value="NZ_JBBHLD010000003.1"/>
</dbReference>
<evidence type="ECO:0000313" key="1">
    <source>
        <dbReference type="EMBL" id="MEJ5904170.1"/>
    </source>
</evidence>
<accession>A0ABU8R2R1</accession>
<name>A0ABU8R2R1_9PSED</name>
<protein>
    <recommendedName>
        <fullName evidence="3">GNAT family N-acetyltransferase</fullName>
    </recommendedName>
</protein>
<sequence>MTAISFRPAVPEDAAACMTLRALTQENAFTEEDLRALGITVDSWSSGIRDGSGPGFVAWTSTGEHDEAGDEILQLRVDRGAR</sequence>
<proteinExistence type="predicted"/>
<gene>
    <name evidence="1" type="ORF">V7V80_05675</name>
</gene>
<dbReference type="Proteomes" id="UP001377692">
    <property type="component" value="Unassembled WGS sequence"/>
</dbReference>
<dbReference type="EMBL" id="JBBHLD010000003">
    <property type="protein sequence ID" value="MEJ5904170.1"/>
    <property type="molecule type" value="Genomic_DNA"/>
</dbReference>
<organism evidence="1 2">
    <name type="scientific">Pseudomonas kermanshahensis</name>
    <dbReference type="NCBI Taxonomy" id="2745482"/>
    <lineage>
        <taxon>Bacteria</taxon>
        <taxon>Pseudomonadati</taxon>
        <taxon>Pseudomonadota</taxon>
        <taxon>Gammaproteobacteria</taxon>
        <taxon>Pseudomonadales</taxon>
        <taxon>Pseudomonadaceae</taxon>
        <taxon>Pseudomonas</taxon>
    </lineage>
</organism>
<keyword evidence="2" id="KW-1185">Reference proteome</keyword>
<comment type="caution">
    <text evidence="1">The sequence shown here is derived from an EMBL/GenBank/DDBJ whole genome shotgun (WGS) entry which is preliminary data.</text>
</comment>
<evidence type="ECO:0008006" key="3">
    <source>
        <dbReference type="Google" id="ProtNLM"/>
    </source>
</evidence>
<reference evidence="1 2" key="1">
    <citation type="submission" date="2024-02" db="EMBL/GenBank/DDBJ databases">
        <title>Identification of pathogenicity and growth-promoting functions of Pseudomonas putida variants.</title>
        <authorList>
            <person name="Sun J."/>
        </authorList>
    </citation>
    <scope>NUCLEOTIDE SEQUENCE [LARGE SCALE GENOMIC DNA]</scope>
    <source>
        <strain evidence="1 2">A04</strain>
    </source>
</reference>
<evidence type="ECO:0000313" key="2">
    <source>
        <dbReference type="Proteomes" id="UP001377692"/>
    </source>
</evidence>